<evidence type="ECO:0008006" key="4">
    <source>
        <dbReference type="Google" id="ProtNLM"/>
    </source>
</evidence>
<proteinExistence type="predicted"/>
<accession>A0A560IHM1</accession>
<evidence type="ECO:0000313" key="2">
    <source>
        <dbReference type="EMBL" id="TWB56594.1"/>
    </source>
</evidence>
<evidence type="ECO:0000256" key="1">
    <source>
        <dbReference type="SAM" id="SignalP"/>
    </source>
</evidence>
<keyword evidence="1" id="KW-0732">Signal</keyword>
<sequence>MPSRTVVARALLALAISSASPTASAKSPWTRQDVDGIVDMALTRNGTGARGATEMMALTDLAQALLKAGNRDKARAAAIAATRLLQVPAIQQEAYWRGKLIEILVLTGDSAAARALAMAEAPPPALAMAQGRLATALVQSGDKAAALQVAKGITIPALPSGTMAGLRLDVAHVLPPLAKALAEAGAPNEALRLLAKPQPDLSKVQLLSKVAVVLCSITSGQQATPSLGRKVAIQAVDTARTALVTADPFDRFDLIENAANAAASCFGAEAARNFVVAHASSKIQENAVLAALVRGLIVAGDRPLAHSLMPAPEPTDIGALMDAADLLVKMDDLPGALALAEQSFSLASLAKAPGQGPAILHTADRFSTLSHLSGLLASLGAYDEALETIQAIELRNRLQFYVSLTERAMRRNDDAGVTRLTANAIAALKADMDGPNGAYGHLYDLTRQLAKAGYKAETQTAYGELQAITPGPYQKLTPYKSIMLRVDMGDVMGAVDAANALGTMTAKPSPMALMALTTMMFDNAEKPPTTEEVAKAMETARKMMPAQVAGPRADSLIGIANELALLGNVPMALEIESSLEGETNENIVAKRDMTLVVIAKAQIKAGNLHDALTTSLRISAPARRWEPLLQLASFPPNP</sequence>
<protein>
    <recommendedName>
        <fullName evidence="4">Tetratricopeptide repeat protein</fullName>
    </recommendedName>
</protein>
<evidence type="ECO:0000313" key="3">
    <source>
        <dbReference type="Proteomes" id="UP000318050"/>
    </source>
</evidence>
<feature type="signal peptide" evidence="1">
    <location>
        <begin position="1"/>
        <end position="25"/>
    </location>
</feature>
<dbReference type="EMBL" id="VITT01000010">
    <property type="protein sequence ID" value="TWB56594.1"/>
    <property type="molecule type" value="Genomic_DNA"/>
</dbReference>
<feature type="chain" id="PRO_5021792173" description="Tetratricopeptide repeat protein" evidence="1">
    <location>
        <begin position="26"/>
        <end position="638"/>
    </location>
</feature>
<dbReference type="AlphaFoldDB" id="A0A560IHM1"/>
<organism evidence="2 3">
    <name type="scientific">Nitrospirillum amazonense</name>
    <dbReference type="NCBI Taxonomy" id="28077"/>
    <lineage>
        <taxon>Bacteria</taxon>
        <taxon>Pseudomonadati</taxon>
        <taxon>Pseudomonadota</taxon>
        <taxon>Alphaproteobacteria</taxon>
        <taxon>Rhodospirillales</taxon>
        <taxon>Azospirillaceae</taxon>
        <taxon>Nitrospirillum</taxon>
    </lineage>
</organism>
<gene>
    <name evidence="2" type="ORF">FBZ92_11014</name>
</gene>
<comment type="caution">
    <text evidence="2">The sequence shown here is derived from an EMBL/GenBank/DDBJ whole genome shotgun (WGS) entry which is preliminary data.</text>
</comment>
<reference evidence="2 3" key="1">
    <citation type="submission" date="2019-06" db="EMBL/GenBank/DDBJ databases">
        <title>Genomic Encyclopedia of Type Strains, Phase IV (KMG-V): Genome sequencing to study the core and pangenomes of soil and plant-associated prokaryotes.</title>
        <authorList>
            <person name="Whitman W."/>
        </authorList>
    </citation>
    <scope>NUCLEOTIDE SEQUENCE [LARGE SCALE GENOMIC DNA]</scope>
    <source>
        <strain evidence="2 3">BR 11140</strain>
    </source>
</reference>
<name>A0A560IHM1_9PROT</name>
<dbReference type="Proteomes" id="UP000318050">
    <property type="component" value="Unassembled WGS sequence"/>
</dbReference>